<dbReference type="SUPFAM" id="SSF57850">
    <property type="entry name" value="RING/U-box"/>
    <property type="match status" value="1"/>
</dbReference>
<dbReference type="GO" id="GO:0061630">
    <property type="term" value="F:ubiquitin protein ligase activity"/>
    <property type="evidence" value="ECO:0007669"/>
    <property type="project" value="TreeGrafter"/>
</dbReference>
<dbReference type="GO" id="GO:0005737">
    <property type="term" value="C:cytoplasm"/>
    <property type="evidence" value="ECO:0007669"/>
    <property type="project" value="TreeGrafter"/>
</dbReference>
<dbReference type="SMART" id="SM00184">
    <property type="entry name" value="RING"/>
    <property type="match status" value="1"/>
</dbReference>
<evidence type="ECO:0000256" key="2">
    <source>
        <dbReference type="SAM" id="MobiDB-lite"/>
    </source>
</evidence>
<gene>
    <name evidence="4" type="ORF">ESCO_000284</name>
</gene>
<dbReference type="EMBL" id="LGSR01000020">
    <property type="protein sequence ID" value="KOS18505.1"/>
    <property type="molecule type" value="Genomic_DNA"/>
</dbReference>
<dbReference type="AlphaFoldDB" id="A0A0M9VTC2"/>
<dbReference type="PANTHER" id="PTHR22765">
    <property type="entry name" value="RING FINGER AND PROTEASE ASSOCIATED DOMAIN-CONTAINING"/>
    <property type="match status" value="1"/>
</dbReference>
<dbReference type="Pfam" id="PF13639">
    <property type="entry name" value="zf-RING_2"/>
    <property type="match status" value="1"/>
</dbReference>
<dbReference type="PROSITE" id="PS50089">
    <property type="entry name" value="ZF_RING_2"/>
    <property type="match status" value="1"/>
</dbReference>
<keyword evidence="1" id="KW-0862">Zinc</keyword>
<evidence type="ECO:0000256" key="1">
    <source>
        <dbReference type="PROSITE-ProRule" id="PRU00175"/>
    </source>
</evidence>
<dbReference type="Proteomes" id="UP000053831">
    <property type="component" value="Unassembled WGS sequence"/>
</dbReference>
<keyword evidence="1" id="KW-0479">Metal-binding</keyword>
<dbReference type="STRING" id="150374.A0A0M9VTC2"/>
<name>A0A0M9VTC2_ESCWE</name>
<dbReference type="Gene3D" id="3.30.40.10">
    <property type="entry name" value="Zinc/RING finger domain, C3HC4 (zinc finger)"/>
    <property type="match status" value="1"/>
</dbReference>
<dbReference type="InterPro" id="IPR013083">
    <property type="entry name" value="Znf_RING/FYVE/PHD"/>
</dbReference>
<evidence type="ECO:0000313" key="4">
    <source>
        <dbReference type="EMBL" id="KOS18505.1"/>
    </source>
</evidence>
<feature type="region of interest" description="Disordered" evidence="2">
    <location>
        <begin position="197"/>
        <end position="217"/>
    </location>
</feature>
<dbReference type="PANTHER" id="PTHR22765:SF434">
    <property type="entry name" value="GB|AAD18119.1-RELATED"/>
    <property type="match status" value="1"/>
</dbReference>
<comment type="caution">
    <text evidence="4">The sequence shown here is derived from an EMBL/GenBank/DDBJ whole genome shotgun (WGS) entry which is preliminary data.</text>
</comment>
<dbReference type="OrthoDB" id="8062037at2759"/>
<protein>
    <submittedName>
        <fullName evidence="4">E3 ubiquitin-protein ligase</fullName>
    </submittedName>
</protein>
<feature type="region of interest" description="Disordered" evidence="2">
    <location>
        <begin position="24"/>
        <end position="130"/>
    </location>
</feature>
<dbReference type="FunFam" id="3.30.40.10:FF:000539">
    <property type="entry name" value="Ring finger domain protein"/>
    <property type="match status" value="1"/>
</dbReference>
<evidence type="ECO:0000313" key="5">
    <source>
        <dbReference type="Proteomes" id="UP000053831"/>
    </source>
</evidence>
<organism evidence="4 5">
    <name type="scientific">Escovopsis weberi</name>
    <dbReference type="NCBI Taxonomy" id="150374"/>
    <lineage>
        <taxon>Eukaryota</taxon>
        <taxon>Fungi</taxon>
        <taxon>Dikarya</taxon>
        <taxon>Ascomycota</taxon>
        <taxon>Pezizomycotina</taxon>
        <taxon>Sordariomycetes</taxon>
        <taxon>Hypocreomycetidae</taxon>
        <taxon>Hypocreales</taxon>
        <taxon>Hypocreaceae</taxon>
        <taxon>Escovopsis</taxon>
    </lineage>
</organism>
<feature type="compositionally biased region" description="Basic and acidic residues" evidence="2">
    <location>
        <begin position="85"/>
        <end position="123"/>
    </location>
</feature>
<dbReference type="GO" id="GO:0008270">
    <property type="term" value="F:zinc ion binding"/>
    <property type="evidence" value="ECO:0007669"/>
    <property type="project" value="UniProtKB-KW"/>
</dbReference>
<dbReference type="InterPro" id="IPR001841">
    <property type="entry name" value="Znf_RING"/>
</dbReference>
<keyword evidence="5" id="KW-1185">Reference proteome</keyword>
<feature type="domain" description="RING-type" evidence="3">
    <location>
        <begin position="148"/>
        <end position="190"/>
    </location>
</feature>
<dbReference type="GO" id="GO:0006511">
    <property type="term" value="P:ubiquitin-dependent protein catabolic process"/>
    <property type="evidence" value="ECO:0007669"/>
    <property type="project" value="TreeGrafter"/>
</dbReference>
<evidence type="ECO:0000259" key="3">
    <source>
        <dbReference type="PROSITE" id="PS50089"/>
    </source>
</evidence>
<proteinExistence type="predicted"/>
<dbReference type="InterPro" id="IPR051826">
    <property type="entry name" value="E3_ubiquitin-ligase_domain"/>
</dbReference>
<accession>A0A0M9VTC2</accession>
<dbReference type="CDD" id="cd16454">
    <property type="entry name" value="RING-H2_PA-TM-RING"/>
    <property type="match status" value="1"/>
</dbReference>
<keyword evidence="1" id="KW-0863">Zinc-finger</keyword>
<sequence>MDEVNEKFPMMKYKSWVSERARNGLSTAGGVGAPSSRPTSVHEAEDIAAFPAAALPRNSKDALQANGTSDARPATAVDKAASVVDLEKGETLTSDAGHKVVDAEHAPDDNASDGGRDHDHGHDDEEEEDDHIDAALPPELMNTAGDTCAICIDTLEDDDDVRGLTCGHAFHAVCVDPWLTIRRACCPLCKTDYYVPKPRPNAEPEVVAETPAPEPPA</sequence>
<reference evidence="4 5" key="1">
    <citation type="submission" date="2015-07" db="EMBL/GenBank/DDBJ databases">
        <title>The genome of the fungus Escovopsis weberi, a specialized disease agent of ant agriculture.</title>
        <authorList>
            <person name="de Man T.J."/>
            <person name="Stajich J.E."/>
            <person name="Kubicek C.P."/>
            <person name="Chenthamara K."/>
            <person name="Atanasova L."/>
            <person name="Druzhinina I.S."/>
            <person name="Birnbaum S."/>
            <person name="Barribeau S.M."/>
            <person name="Teiling C."/>
            <person name="Suen G."/>
            <person name="Currie C."/>
            <person name="Gerardo N.M."/>
        </authorList>
    </citation>
    <scope>NUCLEOTIDE SEQUENCE [LARGE SCALE GENOMIC DNA]</scope>
</reference>